<evidence type="ECO:0000256" key="1">
    <source>
        <dbReference type="ARBA" id="ARBA00022729"/>
    </source>
</evidence>
<evidence type="ECO:0000256" key="2">
    <source>
        <dbReference type="ARBA" id="ARBA00022737"/>
    </source>
</evidence>
<keyword evidence="1" id="KW-0732">Signal</keyword>
<dbReference type="AlphaFoldDB" id="A0A382D5E1"/>
<proteinExistence type="predicted"/>
<reference evidence="4" key="1">
    <citation type="submission" date="2018-05" db="EMBL/GenBank/DDBJ databases">
        <authorList>
            <person name="Lanie J.A."/>
            <person name="Ng W.-L."/>
            <person name="Kazmierczak K.M."/>
            <person name="Andrzejewski T.M."/>
            <person name="Davidsen T.M."/>
            <person name="Wayne K.J."/>
            <person name="Tettelin H."/>
            <person name="Glass J.I."/>
            <person name="Rusch D."/>
            <person name="Podicherti R."/>
            <person name="Tsui H.-C.T."/>
            <person name="Winkler M.E."/>
        </authorList>
    </citation>
    <scope>NUCLEOTIDE SEQUENCE</scope>
</reference>
<dbReference type="CDD" id="cd14958">
    <property type="entry name" value="NHL_PAL_like"/>
    <property type="match status" value="1"/>
</dbReference>
<feature type="non-terminal residue" evidence="4">
    <location>
        <position position="313"/>
    </location>
</feature>
<accession>A0A382D5E1</accession>
<evidence type="ECO:0000256" key="3">
    <source>
        <dbReference type="ARBA" id="ARBA00023180"/>
    </source>
</evidence>
<dbReference type="InterPro" id="IPR011042">
    <property type="entry name" value="6-blade_b-propeller_TolB-like"/>
</dbReference>
<dbReference type="PROSITE" id="PS51125">
    <property type="entry name" value="NHL"/>
    <property type="match status" value="1"/>
</dbReference>
<organism evidence="4">
    <name type="scientific">marine metagenome</name>
    <dbReference type="NCBI Taxonomy" id="408172"/>
    <lineage>
        <taxon>unclassified sequences</taxon>
        <taxon>metagenomes</taxon>
        <taxon>ecological metagenomes</taxon>
    </lineage>
</organism>
<dbReference type="PANTHER" id="PTHR10680">
    <property type="entry name" value="PEPTIDYL-GLYCINE ALPHA-AMIDATING MONOOXYGENASE"/>
    <property type="match status" value="1"/>
</dbReference>
<dbReference type="GO" id="GO:0005576">
    <property type="term" value="C:extracellular region"/>
    <property type="evidence" value="ECO:0007669"/>
    <property type="project" value="TreeGrafter"/>
</dbReference>
<dbReference type="InterPro" id="IPR001258">
    <property type="entry name" value="NHL_repeat"/>
</dbReference>
<gene>
    <name evidence="4" type="ORF">METZ01_LOCUS186512</name>
</gene>
<dbReference type="Gene3D" id="2.120.10.30">
    <property type="entry name" value="TolB, C-terminal domain"/>
    <property type="match status" value="2"/>
</dbReference>
<name>A0A382D5E1_9ZZZZ</name>
<sequence>MSKIIGSGNFKYEALETWEHLPDGLNLVESPGVTVNQNDEVFVLTRNTQHPIMVFTKDGQFLRSFGEGTFSARTHGLSIGPDGTLLCVDDGMHSITHWTQEGELLNTLGGTASTKWSGDPFNRPTHATISPNSGDIYITDGYGNAKVHRFSPEGKHILSWGTPGIDPGQFIRPHNIIIDEDENIYVADRECHRIQIFDAEGQFIDMWNNIHRPDGITFGPDGNIYIAELNGMDGMEGCPGLGHRVSVYSKNGTLLARFGGEDEGEGAGDFIAPHGIAVDSSGDIYVGEVSFSIRGRLLDPPRELKSLKKLIRL</sequence>
<keyword evidence="3" id="KW-0325">Glycoprotein</keyword>
<dbReference type="EMBL" id="UINC01037731">
    <property type="protein sequence ID" value="SVB33658.1"/>
    <property type="molecule type" value="Genomic_DNA"/>
</dbReference>
<keyword evidence="2" id="KW-0677">Repeat</keyword>
<dbReference type="Pfam" id="PF17170">
    <property type="entry name" value="DUF5128"/>
    <property type="match status" value="1"/>
</dbReference>
<evidence type="ECO:0000313" key="4">
    <source>
        <dbReference type="EMBL" id="SVB33658.1"/>
    </source>
</evidence>
<protein>
    <recommendedName>
        <fullName evidence="5">Peptidylamidoglycolate lyase</fullName>
    </recommendedName>
</protein>
<evidence type="ECO:0008006" key="5">
    <source>
        <dbReference type="Google" id="ProtNLM"/>
    </source>
</evidence>
<dbReference type="PANTHER" id="PTHR10680:SF38">
    <property type="entry name" value="BLL1368 PROTEIN"/>
    <property type="match status" value="1"/>
</dbReference>
<dbReference type="SUPFAM" id="SSF63829">
    <property type="entry name" value="Calcium-dependent phosphotriesterase"/>
    <property type="match status" value="1"/>
</dbReference>